<feature type="region of interest" description="Disordered" evidence="6">
    <location>
        <begin position="290"/>
        <end position="356"/>
    </location>
</feature>
<dbReference type="CDD" id="cd00161">
    <property type="entry name" value="beta-trefoil_Ricin-like"/>
    <property type="match status" value="1"/>
</dbReference>
<dbReference type="SUPFAM" id="SSF88659">
    <property type="entry name" value="Sigma3 and sigma4 domains of RNA polymerase sigma factors"/>
    <property type="match status" value="1"/>
</dbReference>
<keyword evidence="3" id="KW-0731">Sigma factor</keyword>
<dbReference type="InterPro" id="IPR035992">
    <property type="entry name" value="Ricin_B-like_lectins"/>
</dbReference>
<dbReference type="Gene3D" id="1.10.1740.10">
    <property type="match status" value="1"/>
</dbReference>
<keyword evidence="2" id="KW-0805">Transcription regulation</keyword>
<accession>A0ABP6QFF0</accession>
<dbReference type="PANTHER" id="PTHR43133">
    <property type="entry name" value="RNA POLYMERASE ECF-TYPE SIGMA FACTO"/>
    <property type="match status" value="1"/>
</dbReference>
<evidence type="ECO:0000256" key="5">
    <source>
        <dbReference type="ARBA" id="ARBA00023163"/>
    </source>
</evidence>
<dbReference type="InterPro" id="IPR013324">
    <property type="entry name" value="RNA_pol_sigma_r3/r4-like"/>
</dbReference>
<evidence type="ECO:0000313" key="9">
    <source>
        <dbReference type="Proteomes" id="UP001501237"/>
    </source>
</evidence>
<feature type="compositionally biased region" description="Low complexity" evidence="6">
    <location>
        <begin position="326"/>
        <end position="339"/>
    </location>
</feature>
<name>A0ABP6QFF0_9ACTN</name>
<dbReference type="Gene3D" id="1.10.10.10">
    <property type="entry name" value="Winged helix-like DNA-binding domain superfamily/Winged helix DNA-binding domain"/>
    <property type="match status" value="1"/>
</dbReference>
<evidence type="ECO:0000313" key="8">
    <source>
        <dbReference type="EMBL" id="GAA3220263.1"/>
    </source>
</evidence>
<gene>
    <name evidence="8" type="ORF">GCM10010468_44750</name>
</gene>
<evidence type="ECO:0000256" key="1">
    <source>
        <dbReference type="ARBA" id="ARBA00010641"/>
    </source>
</evidence>
<protein>
    <recommendedName>
        <fullName evidence="7">RNA polymerase sigma-70 region 2 domain-containing protein</fullName>
    </recommendedName>
</protein>
<dbReference type="EMBL" id="BAAAUV010000011">
    <property type="protein sequence ID" value="GAA3220263.1"/>
    <property type="molecule type" value="Genomic_DNA"/>
</dbReference>
<dbReference type="RefSeq" id="WP_344831491.1">
    <property type="nucleotide sequence ID" value="NZ_BAAAUV010000011.1"/>
</dbReference>
<dbReference type="InterPro" id="IPR007627">
    <property type="entry name" value="RNA_pol_sigma70_r2"/>
</dbReference>
<dbReference type="InterPro" id="IPR014284">
    <property type="entry name" value="RNA_pol_sigma-70_dom"/>
</dbReference>
<proteinExistence type="inferred from homology"/>
<evidence type="ECO:0000256" key="4">
    <source>
        <dbReference type="ARBA" id="ARBA00023125"/>
    </source>
</evidence>
<keyword evidence="9" id="KW-1185">Reference proteome</keyword>
<dbReference type="InterPro" id="IPR013325">
    <property type="entry name" value="RNA_pol_sigma_r2"/>
</dbReference>
<dbReference type="Gene3D" id="2.80.10.50">
    <property type="match status" value="1"/>
</dbReference>
<evidence type="ECO:0000256" key="6">
    <source>
        <dbReference type="SAM" id="MobiDB-lite"/>
    </source>
</evidence>
<dbReference type="SUPFAM" id="SSF50370">
    <property type="entry name" value="Ricin B-like lectins"/>
    <property type="match status" value="1"/>
</dbReference>
<dbReference type="Proteomes" id="UP001501237">
    <property type="component" value="Unassembled WGS sequence"/>
</dbReference>
<comment type="similarity">
    <text evidence="1">Belongs to the sigma-70 factor family. ECF subfamily.</text>
</comment>
<organism evidence="8 9">
    <name type="scientific">Actinocorallia longicatena</name>
    <dbReference type="NCBI Taxonomy" id="111803"/>
    <lineage>
        <taxon>Bacteria</taxon>
        <taxon>Bacillati</taxon>
        <taxon>Actinomycetota</taxon>
        <taxon>Actinomycetes</taxon>
        <taxon>Streptosporangiales</taxon>
        <taxon>Thermomonosporaceae</taxon>
        <taxon>Actinocorallia</taxon>
    </lineage>
</organism>
<dbReference type="InterPro" id="IPR036388">
    <property type="entry name" value="WH-like_DNA-bd_sf"/>
</dbReference>
<dbReference type="PANTHER" id="PTHR43133:SF8">
    <property type="entry name" value="RNA POLYMERASE SIGMA FACTOR HI_1459-RELATED"/>
    <property type="match status" value="1"/>
</dbReference>
<dbReference type="InterPro" id="IPR039425">
    <property type="entry name" value="RNA_pol_sigma-70-like"/>
</dbReference>
<dbReference type="SUPFAM" id="SSF88946">
    <property type="entry name" value="Sigma2 domain of RNA polymerase sigma factors"/>
    <property type="match status" value="1"/>
</dbReference>
<feature type="domain" description="RNA polymerase sigma-70 region 2" evidence="7">
    <location>
        <begin position="28"/>
        <end position="97"/>
    </location>
</feature>
<evidence type="ECO:0000256" key="2">
    <source>
        <dbReference type="ARBA" id="ARBA00023015"/>
    </source>
</evidence>
<evidence type="ECO:0000256" key="3">
    <source>
        <dbReference type="ARBA" id="ARBA00023082"/>
    </source>
</evidence>
<keyword evidence="4" id="KW-0238">DNA-binding</keyword>
<dbReference type="NCBIfam" id="TIGR02937">
    <property type="entry name" value="sigma70-ECF"/>
    <property type="match status" value="1"/>
</dbReference>
<evidence type="ECO:0000259" key="7">
    <source>
        <dbReference type="Pfam" id="PF04542"/>
    </source>
</evidence>
<keyword evidence="5" id="KW-0804">Transcription</keyword>
<dbReference type="Pfam" id="PF04542">
    <property type="entry name" value="Sigma70_r2"/>
    <property type="match status" value="1"/>
</dbReference>
<sequence>MATGVGTASDADLVAASRAGDERAAGELFQRHHAAVLGYARGLVRDQHTAEDLTSEAFARTLLALRKGLGPQEGYRPYLYTVVRNAAVDWARDGRRTVVTDEVAQWADSPEDEVPDLDEQDALVRAFRSLPERWQTVLWHTVIEEEPAQKVAEHLGLEAGAVAQLSFRAREGLRQAFLAASCEGHPDCAEFTAQLAAAVRRPGRRRGRALREHLKTCDRCRRASVEMTDLNGRLRRGLPLGLVLLGAPRIPLPPLGPAGPAFPGLAVSAGSAAIGALVLGVMFVQIGDDPERPQRTAPPLAVPSATAPAQPGTTPGEPSATPVRTPSAGPSEGSSAAKPKPQKSKTPKRNTVAGAPFRVRNSTLGTCLAPDGTAIVQRGCSGTGTTWQRTEVAGGFTLLSAGNGQCLSRGGKKAGVPWEGGAAFSVVTAACTGGPEQVWKLVQFQPGVTRLVNGDDGFYLQADWSGLQPPELKPTSFAGMAAQGWAVQPAG</sequence>
<reference evidence="9" key="1">
    <citation type="journal article" date="2019" name="Int. J. Syst. Evol. Microbiol.">
        <title>The Global Catalogue of Microorganisms (GCM) 10K type strain sequencing project: providing services to taxonomists for standard genome sequencing and annotation.</title>
        <authorList>
            <consortium name="The Broad Institute Genomics Platform"/>
            <consortium name="The Broad Institute Genome Sequencing Center for Infectious Disease"/>
            <person name="Wu L."/>
            <person name="Ma J."/>
        </authorList>
    </citation>
    <scope>NUCLEOTIDE SEQUENCE [LARGE SCALE GENOMIC DNA]</scope>
    <source>
        <strain evidence="9">JCM 9377</strain>
    </source>
</reference>
<comment type="caution">
    <text evidence="8">The sequence shown here is derived from an EMBL/GenBank/DDBJ whole genome shotgun (WGS) entry which is preliminary data.</text>
</comment>